<sequence>MSLLSTPTVVLHRFETETTTPADTIARCVAFLAKYKGRYVGLGIATFGPVCLSPSSPSFGRVLQTPKAGWSGTDVVGPFRAVDPRVPLRFDTDVNAPALAEHTLGAPPGAPLSSVAYVTVGTGVGVGLVVNGKPVHGLVHPEGGHVPVRQLPGDEFGGYSWGGGAPYGGKGTVESLASAVGLCERLGHPSSTASSRSLLKTLPPDHEAWDHCANALANLCASLVLLCSVERIVLSGGVMQAGEPLFARVRARTRQILNGYVQRPEILEDGGLAAFIGPSTWGNEAGVVGALNLARLAREESLGEGGGGKKKKGEATELEQARMIVRGVMVGAGMGVLVGAAAGAGAVLLSRRRR</sequence>
<dbReference type="Gene3D" id="3.30.420.40">
    <property type="match status" value="2"/>
</dbReference>
<comment type="caution">
    <text evidence="8">The sequence shown here is derived from an EMBL/GenBank/DDBJ whole genome shotgun (WGS) entry which is preliminary data.</text>
</comment>
<keyword evidence="9" id="KW-1185">Reference proteome</keyword>
<dbReference type="PANTHER" id="PTHR42742:SF3">
    <property type="entry name" value="FRUCTOKINASE"/>
    <property type="match status" value="1"/>
</dbReference>
<keyword evidence="7" id="KW-1133">Transmembrane helix</keyword>
<dbReference type="PROSITE" id="PS01125">
    <property type="entry name" value="ROK"/>
    <property type="match status" value="1"/>
</dbReference>
<evidence type="ECO:0000313" key="8">
    <source>
        <dbReference type="EMBL" id="GMI33847.1"/>
    </source>
</evidence>
<organism evidence="8 9">
    <name type="scientific">Tetraparma gracilis</name>
    <dbReference type="NCBI Taxonomy" id="2962635"/>
    <lineage>
        <taxon>Eukaryota</taxon>
        <taxon>Sar</taxon>
        <taxon>Stramenopiles</taxon>
        <taxon>Ochrophyta</taxon>
        <taxon>Bolidophyceae</taxon>
        <taxon>Parmales</taxon>
        <taxon>Triparmaceae</taxon>
        <taxon>Tetraparma</taxon>
    </lineage>
</organism>
<evidence type="ECO:0000256" key="3">
    <source>
        <dbReference type="ARBA" id="ARBA00022833"/>
    </source>
</evidence>
<dbReference type="EMBL" id="BRYB01000606">
    <property type="protein sequence ID" value="GMI33847.1"/>
    <property type="molecule type" value="Genomic_DNA"/>
</dbReference>
<name>A0ABQ6MWA8_9STRA</name>
<protein>
    <recommendedName>
        <fullName evidence="5">fructokinase</fullName>
        <ecNumber evidence="5">2.7.1.4</ecNumber>
    </recommendedName>
</protein>
<dbReference type="InterPro" id="IPR049874">
    <property type="entry name" value="ROK_cs"/>
</dbReference>
<dbReference type="EC" id="2.7.1.4" evidence="5"/>
<keyword evidence="4" id="KW-0460">Magnesium</keyword>
<gene>
    <name evidence="8" type="ORF">TeGR_g1581</name>
</gene>
<evidence type="ECO:0000256" key="2">
    <source>
        <dbReference type="ARBA" id="ARBA00022723"/>
    </source>
</evidence>
<keyword evidence="7" id="KW-0472">Membrane</keyword>
<evidence type="ECO:0000256" key="6">
    <source>
        <dbReference type="ARBA" id="ARBA00048451"/>
    </source>
</evidence>
<dbReference type="SUPFAM" id="SSF53067">
    <property type="entry name" value="Actin-like ATPase domain"/>
    <property type="match status" value="1"/>
</dbReference>
<evidence type="ECO:0000256" key="4">
    <source>
        <dbReference type="ARBA" id="ARBA00022842"/>
    </source>
</evidence>
<accession>A0ABQ6MWA8</accession>
<keyword evidence="7" id="KW-0812">Transmembrane</keyword>
<evidence type="ECO:0000256" key="1">
    <source>
        <dbReference type="ARBA" id="ARBA00001946"/>
    </source>
</evidence>
<dbReference type="Pfam" id="PF00480">
    <property type="entry name" value="ROK"/>
    <property type="match status" value="1"/>
</dbReference>
<dbReference type="InterPro" id="IPR000600">
    <property type="entry name" value="ROK"/>
</dbReference>
<dbReference type="InterPro" id="IPR051804">
    <property type="entry name" value="Carb_Metab_Reg_Kinase/Isom"/>
</dbReference>
<dbReference type="InterPro" id="IPR043129">
    <property type="entry name" value="ATPase_NBD"/>
</dbReference>
<keyword evidence="3" id="KW-0862">Zinc</keyword>
<dbReference type="CDD" id="cd24067">
    <property type="entry name" value="ASKHA_NBD_ROK_BsFRK-like"/>
    <property type="match status" value="1"/>
</dbReference>
<keyword evidence="2" id="KW-0479">Metal-binding</keyword>
<evidence type="ECO:0000256" key="5">
    <source>
        <dbReference type="ARBA" id="ARBA00038887"/>
    </source>
</evidence>
<comment type="catalytic activity">
    <reaction evidence="6">
        <text>D-fructose + ATP = D-fructose 6-phosphate + ADP + H(+)</text>
        <dbReference type="Rhea" id="RHEA:16125"/>
        <dbReference type="ChEBI" id="CHEBI:15378"/>
        <dbReference type="ChEBI" id="CHEBI:30616"/>
        <dbReference type="ChEBI" id="CHEBI:37721"/>
        <dbReference type="ChEBI" id="CHEBI:61527"/>
        <dbReference type="ChEBI" id="CHEBI:456216"/>
        <dbReference type="EC" id="2.7.1.4"/>
    </reaction>
</comment>
<comment type="cofactor">
    <cofactor evidence="1">
        <name>Mg(2+)</name>
        <dbReference type="ChEBI" id="CHEBI:18420"/>
    </cofactor>
</comment>
<evidence type="ECO:0000313" key="9">
    <source>
        <dbReference type="Proteomes" id="UP001165060"/>
    </source>
</evidence>
<dbReference type="Proteomes" id="UP001165060">
    <property type="component" value="Unassembled WGS sequence"/>
</dbReference>
<reference evidence="8 9" key="1">
    <citation type="journal article" date="2023" name="Commun. Biol.">
        <title>Genome analysis of Parmales, the sister group of diatoms, reveals the evolutionary specialization of diatoms from phago-mixotrophs to photoautotrophs.</title>
        <authorList>
            <person name="Ban H."/>
            <person name="Sato S."/>
            <person name="Yoshikawa S."/>
            <person name="Yamada K."/>
            <person name="Nakamura Y."/>
            <person name="Ichinomiya M."/>
            <person name="Sato N."/>
            <person name="Blanc-Mathieu R."/>
            <person name="Endo H."/>
            <person name="Kuwata A."/>
            <person name="Ogata H."/>
        </authorList>
    </citation>
    <scope>NUCLEOTIDE SEQUENCE [LARGE SCALE GENOMIC DNA]</scope>
</reference>
<proteinExistence type="predicted"/>
<feature type="transmembrane region" description="Helical" evidence="7">
    <location>
        <begin position="328"/>
        <end position="349"/>
    </location>
</feature>
<evidence type="ECO:0000256" key="7">
    <source>
        <dbReference type="SAM" id="Phobius"/>
    </source>
</evidence>
<dbReference type="PANTHER" id="PTHR42742">
    <property type="entry name" value="TRANSCRIPTIONAL REPRESSOR MPRA"/>
    <property type="match status" value="1"/>
</dbReference>